<dbReference type="Pfam" id="PF01427">
    <property type="entry name" value="Peptidase_M15"/>
    <property type="match status" value="1"/>
</dbReference>
<dbReference type="PIRSF" id="PIRSF026671">
    <property type="entry name" value="AA_dipeptidase"/>
    <property type="match status" value="1"/>
</dbReference>
<evidence type="ECO:0000256" key="9">
    <source>
        <dbReference type="HAMAP-Rule" id="MF_01924"/>
    </source>
</evidence>
<keyword evidence="5 9" id="KW-0862">Zinc</keyword>
<reference evidence="11 12" key="1">
    <citation type="submission" date="2019-08" db="EMBL/GenBank/DDBJ databases">
        <authorList>
            <person name="Guy L."/>
        </authorList>
    </citation>
    <scope>NUCLEOTIDE SEQUENCE [LARGE SCALE GENOMIC DNA]</scope>
    <source>
        <strain evidence="11 12">SGT-108</strain>
    </source>
</reference>
<evidence type="ECO:0000256" key="8">
    <source>
        <dbReference type="ARBA" id="ARBA00023316"/>
    </source>
</evidence>
<evidence type="ECO:0000256" key="6">
    <source>
        <dbReference type="ARBA" id="ARBA00022997"/>
    </source>
</evidence>
<dbReference type="GO" id="GO:0008270">
    <property type="term" value="F:zinc ion binding"/>
    <property type="evidence" value="ECO:0007669"/>
    <property type="project" value="UniProtKB-UniRule"/>
</dbReference>
<name>A0A5E4PFB1_9COXI</name>
<feature type="binding site" evidence="9">
    <location>
        <position position="123"/>
    </location>
    <ligand>
        <name>Zn(2+)</name>
        <dbReference type="ChEBI" id="CHEBI:29105"/>
        <note>catalytic</note>
    </ligand>
</feature>
<dbReference type="InterPro" id="IPR009045">
    <property type="entry name" value="Zn_M74/Hedgehog-like"/>
</dbReference>
<keyword evidence="12" id="KW-1185">Reference proteome</keyword>
<comment type="cofactor">
    <cofactor evidence="9">
        <name>Zn(2+)</name>
        <dbReference type="ChEBI" id="CHEBI:29105"/>
    </cofactor>
    <text evidence="9">Binds 1 zinc ion per subunit.</text>
</comment>
<accession>A0A5E4PFB1</accession>
<dbReference type="CDD" id="cd14843">
    <property type="entry name" value="D-Ala-D-Ala_dipeptidase_like"/>
    <property type="match status" value="1"/>
</dbReference>
<feature type="binding site" evidence="9">
    <location>
        <position position="194"/>
    </location>
    <ligand>
        <name>Zn(2+)</name>
        <dbReference type="ChEBI" id="CHEBI:29105"/>
        <note>catalytic</note>
    </ligand>
</feature>
<dbReference type="AlphaFoldDB" id="A0A5E4PFB1"/>
<evidence type="ECO:0000256" key="1">
    <source>
        <dbReference type="ARBA" id="ARBA00001362"/>
    </source>
</evidence>
<sequence>MQVVDFPLISDPKVWAMRVQECHECLVDLKDLGFNISLARASYYDGYTKVRQTVADKLVQAQALLPQGMVFLFSEGHRPVSLQREMYQEYYSVLAAANPEWDEEILKQETVKFVAPPQDVPPHSTGGAIDITLLDAEGREVDMGGILDETPDKNEYRNFTAATNISSQAKANRQILINVLSQAGFVNYPAEWWHWSYGDKYWAYHARRPYAIYGSV</sequence>
<keyword evidence="6 9" id="KW-0224">Dipeptidase</keyword>
<proteinExistence type="inferred from homology"/>
<dbReference type="HAMAP" id="MF_01924">
    <property type="entry name" value="A_A_dipeptidase"/>
    <property type="match status" value="1"/>
</dbReference>
<dbReference type="EC" id="3.4.13.22" evidence="9 10"/>
<evidence type="ECO:0000256" key="2">
    <source>
        <dbReference type="ARBA" id="ARBA00022670"/>
    </source>
</evidence>
<keyword evidence="3 9" id="KW-0479">Metal-binding</keyword>
<feature type="active site" description="Proton donor/acceptor" evidence="9">
    <location>
        <position position="191"/>
    </location>
</feature>
<keyword evidence="2 9" id="KW-0645">Protease</keyword>
<dbReference type="GO" id="GO:0160237">
    <property type="term" value="F:D-Ala-D-Ala dipeptidase activity"/>
    <property type="evidence" value="ECO:0007669"/>
    <property type="project" value="UniProtKB-EC"/>
</dbReference>
<dbReference type="RefSeq" id="WP_172622737.1">
    <property type="nucleotide sequence ID" value="NZ_LR699119.1"/>
</dbReference>
<evidence type="ECO:0000256" key="4">
    <source>
        <dbReference type="ARBA" id="ARBA00022801"/>
    </source>
</evidence>
<dbReference type="Proteomes" id="UP000324194">
    <property type="component" value="Chromosome 1"/>
</dbReference>
<dbReference type="GO" id="GO:0008237">
    <property type="term" value="F:metallopeptidase activity"/>
    <property type="evidence" value="ECO:0007669"/>
    <property type="project" value="UniProtKB-KW"/>
</dbReference>
<feature type="site" description="Transition state stabilizer" evidence="9">
    <location>
        <position position="78"/>
    </location>
</feature>
<keyword evidence="7 9" id="KW-0482">Metalloprotease</keyword>
<dbReference type="Gene3D" id="3.30.1380.10">
    <property type="match status" value="1"/>
</dbReference>
<comment type="similarity">
    <text evidence="9 10">Belongs to the peptidase M15D family.</text>
</comment>
<evidence type="ECO:0000256" key="3">
    <source>
        <dbReference type="ARBA" id="ARBA00022723"/>
    </source>
</evidence>
<dbReference type="PANTHER" id="PTHR43126:SF2">
    <property type="entry name" value="D-ALANYL-D-ALANINE DIPEPTIDASE"/>
    <property type="match status" value="1"/>
</dbReference>
<comment type="catalytic activity">
    <reaction evidence="1 9 10">
        <text>D-alanyl-D-alanine + H2O = 2 D-alanine</text>
        <dbReference type="Rhea" id="RHEA:20661"/>
        <dbReference type="ChEBI" id="CHEBI:15377"/>
        <dbReference type="ChEBI" id="CHEBI:57416"/>
        <dbReference type="ChEBI" id="CHEBI:57822"/>
        <dbReference type="EC" id="3.4.13.22"/>
    </reaction>
</comment>
<dbReference type="GO" id="GO:0006508">
    <property type="term" value="P:proteolysis"/>
    <property type="evidence" value="ECO:0007669"/>
    <property type="project" value="UniProtKB-KW"/>
</dbReference>
<keyword evidence="8 10" id="KW-0961">Cell wall biogenesis/degradation</keyword>
<evidence type="ECO:0000256" key="10">
    <source>
        <dbReference type="PIRNR" id="PIRNR026671"/>
    </source>
</evidence>
<dbReference type="SUPFAM" id="SSF55166">
    <property type="entry name" value="Hedgehog/DD-peptidase"/>
    <property type="match status" value="1"/>
</dbReference>
<evidence type="ECO:0000256" key="5">
    <source>
        <dbReference type="ARBA" id="ARBA00022833"/>
    </source>
</evidence>
<dbReference type="KEGG" id="asip:AQUSIP_09590"/>
<dbReference type="GO" id="GO:0071555">
    <property type="term" value="P:cell wall organization"/>
    <property type="evidence" value="ECO:0007669"/>
    <property type="project" value="UniProtKB-KW"/>
</dbReference>
<organism evidence="11 12">
    <name type="scientific">Aquicella siphonis</name>
    <dbReference type="NCBI Taxonomy" id="254247"/>
    <lineage>
        <taxon>Bacteria</taxon>
        <taxon>Pseudomonadati</taxon>
        <taxon>Pseudomonadota</taxon>
        <taxon>Gammaproteobacteria</taxon>
        <taxon>Legionellales</taxon>
        <taxon>Coxiellaceae</taxon>
        <taxon>Aquicella</taxon>
    </lineage>
</organism>
<comment type="function">
    <text evidence="9 10">Catalyzes hydrolysis of the D-alanyl-D-alanine dipeptide.</text>
</comment>
<protein>
    <recommendedName>
        <fullName evidence="9 10">D-alanyl-D-alanine dipeptidase</fullName>
        <shortName evidence="9 10">D-Ala-D-Ala dipeptidase</shortName>
        <ecNumber evidence="9 10">3.4.13.22</ecNumber>
    </recommendedName>
</protein>
<evidence type="ECO:0000256" key="7">
    <source>
        <dbReference type="ARBA" id="ARBA00023049"/>
    </source>
</evidence>
<evidence type="ECO:0000313" key="11">
    <source>
        <dbReference type="EMBL" id="VVC75669.1"/>
    </source>
</evidence>
<dbReference type="EMBL" id="LR699119">
    <property type="protein sequence ID" value="VVC75669.1"/>
    <property type="molecule type" value="Genomic_DNA"/>
</dbReference>
<dbReference type="InterPro" id="IPR000755">
    <property type="entry name" value="A_A_dipeptidase"/>
</dbReference>
<dbReference type="PANTHER" id="PTHR43126">
    <property type="entry name" value="D-ALANYL-D-ALANINE DIPEPTIDASE"/>
    <property type="match status" value="1"/>
</dbReference>
<feature type="binding site" evidence="9">
    <location>
        <position position="130"/>
    </location>
    <ligand>
        <name>Zn(2+)</name>
        <dbReference type="ChEBI" id="CHEBI:29105"/>
        <note>catalytic</note>
    </ligand>
</feature>
<keyword evidence="4 9" id="KW-0378">Hydrolase</keyword>
<gene>
    <name evidence="9 11" type="primary">ddpX</name>
    <name evidence="11" type="ORF">AQUSIP_09590</name>
</gene>
<evidence type="ECO:0000313" key="12">
    <source>
        <dbReference type="Proteomes" id="UP000324194"/>
    </source>
</evidence>